<evidence type="ECO:0000256" key="1">
    <source>
        <dbReference type="SAM" id="MobiDB-lite"/>
    </source>
</evidence>
<accession>A0A5K7YMS4</accession>
<reference evidence="2 3" key="1">
    <citation type="submission" date="2019-11" db="EMBL/GenBank/DDBJ databases">
        <title>Comparative genomics of hydrocarbon-degrading Desulfosarcina strains.</title>
        <authorList>
            <person name="Watanabe M."/>
            <person name="Kojima H."/>
            <person name="Fukui M."/>
        </authorList>
    </citation>
    <scope>NUCLEOTIDE SEQUENCE [LARGE SCALE GENOMIC DNA]</scope>
    <source>
        <strain evidence="2 3">PL12</strain>
    </source>
</reference>
<sequence length="76" mass="8000">MVKPGSSAAHFYLRQDPRRKKQFPGNPGGFLLQPAYVGRQKAADAHENTGGRANVQVGPLAIHEASAKGHPAGAGR</sequence>
<dbReference type="AlphaFoldDB" id="A0A5K7YMS4"/>
<dbReference type="Proteomes" id="UP000427906">
    <property type="component" value="Chromosome"/>
</dbReference>
<proteinExistence type="predicted"/>
<evidence type="ECO:0000313" key="2">
    <source>
        <dbReference type="EMBL" id="BBO70118.1"/>
    </source>
</evidence>
<protein>
    <submittedName>
        <fullName evidence="2">Uncharacterized protein</fullName>
    </submittedName>
</protein>
<organism evidence="2 3">
    <name type="scientific">Desulfosarcina alkanivorans</name>
    <dbReference type="NCBI Taxonomy" id="571177"/>
    <lineage>
        <taxon>Bacteria</taxon>
        <taxon>Pseudomonadati</taxon>
        <taxon>Thermodesulfobacteriota</taxon>
        <taxon>Desulfobacteria</taxon>
        <taxon>Desulfobacterales</taxon>
        <taxon>Desulfosarcinaceae</taxon>
        <taxon>Desulfosarcina</taxon>
    </lineage>
</organism>
<dbReference type="EMBL" id="AP021874">
    <property type="protein sequence ID" value="BBO70118.1"/>
    <property type="molecule type" value="Genomic_DNA"/>
</dbReference>
<keyword evidence="3" id="KW-1185">Reference proteome</keyword>
<dbReference type="KEGG" id="dalk:DSCA_40480"/>
<evidence type="ECO:0000313" key="3">
    <source>
        <dbReference type="Proteomes" id="UP000427906"/>
    </source>
</evidence>
<name>A0A5K7YMS4_9BACT</name>
<gene>
    <name evidence="2" type="ORF">DSCA_40480</name>
</gene>
<feature type="region of interest" description="Disordered" evidence="1">
    <location>
        <begin position="1"/>
        <end position="30"/>
    </location>
</feature>